<gene>
    <name evidence="7" type="ORF">CIB84_008446</name>
</gene>
<dbReference type="Pfam" id="PF00501">
    <property type="entry name" value="AMP-binding"/>
    <property type="match status" value="1"/>
</dbReference>
<dbReference type="GO" id="GO:0006085">
    <property type="term" value="P:acetyl-CoA biosynthetic process"/>
    <property type="evidence" value="ECO:0007669"/>
    <property type="project" value="TreeGrafter"/>
</dbReference>
<dbReference type="Gene3D" id="3.30.300.30">
    <property type="match status" value="1"/>
</dbReference>
<protein>
    <recommendedName>
        <fullName evidence="1">acetate--CoA ligase</fullName>
        <ecNumber evidence="1">6.2.1.1</ecNumber>
    </recommendedName>
</protein>
<dbReference type="InterPro" id="IPR000873">
    <property type="entry name" value="AMP-dep_synth/lig_dom"/>
</dbReference>
<feature type="domain" description="AMP-dependent synthetase/ligase" evidence="5">
    <location>
        <begin position="9"/>
        <end position="111"/>
    </location>
</feature>
<evidence type="ECO:0000256" key="2">
    <source>
        <dbReference type="ARBA" id="ARBA00022598"/>
    </source>
</evidence>
<comment type="caution">
    <text evidence="7">The sequence shown here is derived from an EMBL/GenBank/DDBJ whole genome shotgun (WGS) entry which is preliminary data.</text>
</comment>
<accession>A0A2P4SUK5</accession>
<evidence type="ECO:0000256" key="4">
    <source>
        <dbReference type="ARBA" id="ARBA00022840"/>
    </source>
</evidence>
<evidence type="ECO:0000313" key="7">
    <source>
        <dbReference type="EMBL" id="POI27804.1"/>
    </source>
</evidence>
<dbReference type="Gene3D" id="3.40.50.12780">
    <property type="entry name" value="N-terminal domain of ligase-like"/>
    <property type="match status" value="1"/>
</dbReference>
<organism evidence="7 8">
    <name type="scientific">Bambusicola thoracicus</name>
    <name type="common">Chinese bamboo-partridge</name>
    <name type="synonym">Perdix thoracica</name>
    <dbReference type="NCBI Taxonomy" id="9083"/>
    <lineage>
        <taxon>Eukaryota</taxon>
        <taxon>Metazoa</taxon>
        <taxon>Chordata</taxon>
        <taxon>Craniata</taxon>
        <taxon>Vertebrata</taxon>
        <taxon>Euteleostomi</taxon>
        <taxon>Archelosauria</taxon>
        <taxon>Archosauria</taxon>
        <taxon>Dinosauria</taxon>
        <taxon>Saurischia</taxon>
        <taxon>Theropoda</taxon>
        <taxon>Coelurosauria</taxon>
        <taxon>Aves</taxon>
        <taxon>Neognathae</taxon>
        <taxon>Galloanserae</taxon>
        <taxon>Galliformes</taxon>
        <taxon>Phasianidae</taxon>
        <taxon>Perdicinae</taxon>
        <taxon>Bambusicola</taxon>
    </lineage>
</organism>
<evidence type="ECO:0000313" key="8">
    <source>
        <dbReference type="Proteomes" id="UP000237246"/>
    </source>
</evidence>
<dbReference type="EC" id="6.2.1.1" evidence="1"/>
<keyword evidence="8" id="KW-1185">Reference proteome</keyword>
<dbReference type="GO" id="GO:0005524">
    <property type="term" value="F:ATP binding"/>
    <property type="evidence" value="ECO:0007669"/>
    <property type="project" value="UniProtKB-KW"/>
</dbReference>
<dbReference type="OrthoDB" id="1706066at2759"/>
<dbReference type="InterPro" id="IPR045851">
    <property type="entry name" value="AMP-bd_C_sf"/>
</dbReference>
<evidence type="ECO:0000256" key="3">
    <source>
        <dbReference type="ARBA" id="ARBA00022741"/>
    </source>
</evidence>
<dbReference type="GO" id="GO:0005739">
    <property type="term" value="C:mitochondrion"/>
    <property type="evidence" value="ECO:0007669"/>
    <property type="project" value="TreeGrafter"/>
</dbReference>
<evidence type="ECO:0000259" key="5">
    <source>
        <dbReference type="Pfam" id="PF00501"/>
    </source>
</evidence>
<evidence type="ECO:0000256" key="1">
    <source>
        <dbReference type="ARBA" id="ARBA00013275"/>
    </source>
</evidence>
<dbReference type="InterPro" id="IPR025110">
    <property type="entry name" value="AMP-bd_C"/>
</dbReference>
<dbReference type="PANTHER" id="PTHR24095">
    <property type="entry name" value="ACETYL-COENZYME A SYNTHETASE"/>
    <property type="match status" value="1"/>
</dbReference>
<sequence>MHLPTANQLALHLSLQYVFDYQQGDVFGCVADIGWITGHSYVVYGPLCNGGTTVLFESTPVYPDPGRYWEMVQRLKINQFYGAPTAIRLLLNYGDKWVKKYDRSSLKTLGSETGGICIAPRPSEEKADIIPAMAMRPFFGIFPVLMDENGKVLEGNDVSGALCITQPWPGLARTIYRDHQRFVDTYFKAYPGYYFTGDGAYRTKEGYYQITGRMDDVINISGHRLGTAEIEDAMADHPDVPETAVIGYPHEIKGEGAFAFIVLKEQTAHTDHVKEELKTIVATKIAKYAVPDHILVVKRLPKTRSGKIMRRLLRKVVTEQSSNMGDVTTLDDPSVVKEILDAYQKYKKEKSSS</sequence>
<dbReference type="InterPro" id="IPR042099">
    <property type="entry name" value="ANL_N_sf"/>
</dbReference>
<dbReference type="Proteomes" id="UP000237246">
    <property type="component" value="Unassembled WGS sequence"/>
</dbReference>
<reference evidence="7 8" key="1">
    <citation type="submission" date="2018-01" db="EMBL/GenBank/DDBJ databases">
        <title>Comparison of the Chinese Bamboo Partridge and Red Junglefowl genome sequences highlights the importance of demography in genome evolution.</title>
        <authorList>
            <person name="Tiley G.P."/>
            <person name="Kimball R.T."/>
            <person name="Braun E.L."/>
            <person name="Burleigh J.G."/>
        </authorList>
    </citation>
    <scope>NUCLEOTIDE SEQUENCE [LARGE SCALE GENOMIC DNA]</scope>
    <source>
        <strain evidence="7">RTK389</strain>
        <tissue evidence="7">Blood</tissue>
    </source>
</reference>
<keyword evidence="3" id="KW-0547">Nucleotide-binding</keyword>
<proteinExistence type="predicted"/>
<dbReference type="AlphaFoldDB" id="A0A2P4SUK5"/>
<evidence type="ECO:0000259" key="6">
    <source>
        <dbReference type="Pfam" id="PF13193"/>
    </source>
</evidence>
<name>A0A2P4SUK5_BAMTH</name>
<dbReference type="GO" id="GO:0003987">
    <property type="term" value="F:acetate-CoA ligase activity"/>
    <property type="evidence" value="ECO:0007669"/>
    <property type="project" value="UniProtKB-EC"/>
</dbReference>
<dbReference type="EMBL" id="PPHD01022169">
    <property type="protein sequence ID" value="POI27804.1"/>
    <property type="molecule type" value="Genomic_DNA"/>
</dbReference>
<dbReference type="PANTHER" id="PTHR24095:SF110">
    <property type="entry name" value="ACETYL-COENZYME A SYNTHETASE 2-LIKE, MITOCHONDRIAL"/>
    <property type="match status" value="1"/>
</dbReference>
<keyword evidence="2" id="KW-0436">Ligase</keyword>
<keyword evidence="4" id="KW-0067">ATP-binding</keyword>
<dbReference type="SUPFAM" id="SSF56801">
    <property type="entry name" value="Acetyl-CoA synthetase-like"/>
    <property type="match status" value="1"/>
</dbReference>
<dbReference type="Pfam" id="PF13193">
    <property type="entry name" value="AMP-binding_C"/>
    <property type="match status" value="1"/>
</dbReference>
<feature type="domain" description="AMP-binding enzyme C-terminal" evidence="6">
    <location>
        <begin position="229"/>
        <end position="307"/>
    </location>
</feature>